<dbReference type="Gene3D" id="3.40.50.970">
    <property type="match status" value="1"/>
</dbReference>
<dbReference type="Proteomes" id="UP000739411">
    <property type="component" value="Unassembled WGS sequence"/>
</dbReference>
<dbReference type="InterPro" id="IPR011766">
    <property type="entry name" value="TPP_enzyme_TPP-bd"/>
</dbReference>
<evidence type="ECO:0000259" key="1">
    <source>
        <dbReference type="Pfam" id="PF02775"/>
    </source>
</evidence>
<protein>
    <recommendedName>
        <fullName evidence="1">Thiamine pyrophosphate enzyme TPP-binding domain-containing protein</fullName>
    </recommendedName>
</protein>
<dbReference type="GO" id="GO:0003824">
    <property type="term" value="F:catalytic activity"/>
    <property type="evidence" value="ECO:0007669"/>
    <property type="project" value="InterPro"/>
</dbReference>
<proteinExistence type="predicted"/>
<dbReference type="PANTHER" id="PTHR42916:SF1">
    <property type="entry name" value="PROTEIN PHYLLO, CHLOROPLASTIC"/>
    <property type="match status" value="1"/>
</dbReference>
<dbReference type="PANTHER" id="PTHR42916">
    <property type="entry name" value="2-SUCCINYL-5-ENOLPYRUVYL-6-HYDROXY-3-CYCLOHEXENE-1-CARBOXYLATE SYNTHASE"/>
    <property type="match status" value="1"/>
</dbReference>
<dbReference type="SUPFAM" id="SSF52518">
    <property type="entry name" value="Thiamin diphosphate-binding fold (THDP-binding)"/>
    <property type="match status" value="1"/>
</dbReference>
<evidence type="ECO:0000313" key="2">
    <source>
        <dbReference type="EMBL" id="MBK7416109.1"/>
    </source>
</evidence>
<dbReference type="InterPro" id="IPR029061">
    <property type="entry name" value="THDP-binding"/>
</dbReference>
<evidence type="ECO:0000313" key="3">
    <source>
        <dbReference type="Proteomes" id="UP000739411"/>
    </source>
</evidence>
<dbReference type="GO" id="GO:0044281">
    <property type="term" value="P:small molecule metabolic process"/>
    <property type="evidence" value="ECO:0007669"/>
    <property type="project" value="UniProtKB-ARBA"/>
</dbReference>
<gene>
    <name evidence="2" type="ORF">IPJ38_14335</name>
</gene>
<reference evidence="2 3" key="1">
    <citation type="submission" date="2020-10" db="EMBL/GenBank/DDBJ databases">
        <title>Connecting structure to function with the recovery of over 1000 high-quality activated sludge metagenome-assembled genomes encoding full-length rRNA genes using long-read sequencing.</title>
        <authorList>
            <person name="Singleton C.M."/>
            <person name="Petriglieri F."/>
            <person name="Kristensen J.M."/>
            <person name="Kirkegaard R.H."/>
            <person name="Michaelsen T.Y."/>
            <person name="Andersen M.H."/>
            <person name="Karst S.M."/>
            <person name="Dueholm M.S."/>
            <person name="Nielsen P.H."/>
            <person name="Albertsen M."/>
        </authorList>
    </citation>
    <scope>NUCLEOTIDE SEQUENCE [LARGE SCALE GENOMIC DNA]</scope>
    <source>
        <strain evidence="2">EsbW_18-Q3-R4-48_BATAC.463</strain>
    </source>
</reference>
<dbReference type="EMBL" id="JADJMS010000031">
    <property type="protein sequence ID" value="MBK7416109.1"/>
    <property type="molecule type" value="Genomic_DNA"/>
</dbReference>
<dbReference type="AlphaFoldDB" id="A0A935K0U6"/>
<accession>A0A935K0U6</accession>
<feature type="domain" description="Thiamine pyrophosphate enzyme TPP-binding" evidence="1">
    <location>
        <begin position="3"/>
        <end position="107"/>
    </location>
</feature>
<comment type="caution">
    <text evidence="2">The sequence shown here is derived from an EMBL/GenBank/DDBJ whole genome shotgun (WGS) entry which is preliminary data.</text>
</comment>
<organism evidence="2 3">
    <name type="scientific">Candidatus Dechloromonas phosphorivorans</name>
    <dbReference type="NCBI Taxonomy" id="2899244"/>
    <lineage>
        <taxon>Bacteria</taxon>
        <taxon>Pseudomonadati</taxon>
        <taxon>Pseudomonadota</taxon>
        <taxon>Betaproteobacteria</taxon>
        <taxon>Rhodocyclales</taxon>
        <taxon>Azonexaceae</taxon>
        <taxon>Dechloromonas</taxon>
    </lineage>
</organism>
<dbReference type="Pfam" id="PF02775">
    <property type="entry name" value="TPP_enzyme_C"/>
    <property type="match status" value="1"/>
</dbReference>
<sequence>MGIAAEHGQVLALLGDLTTQHDIGGLALAQGRDVVIVTVNNAGGGIFDLLPQAALPEFEKGWRTPQQINFEHAALCFGLSYARAENTEDLRSALYAAINKGGPHLIELMLA</sequence>
<name>A0A935K0U6_9RHOO</name>
<dbReference type="GO" id="GO:0030976">
    <property type="term" value="F:thiamine pyrophosphate binding"/>
    <property type="evidence" value="ECO:0007669"/>
    <property type="project" value="InterPro"/>
</dbReference>